<evidence type="ECO:0000256" key="1">
    <source>
        <dbReference type="ARBA" id="ARBA00022786"/>
    </source>
</evidence>
<dbReference type="InterPro" id="IPR038765">
    <property type="entry name" value="Papain-like_cys_pep_sf"/>
</dbReference>
<dbReference type="GO" id="GO:0005634">
    <property type="term" value="C:nucleus"/>
    <property type="evidence" value="ECO:0007669"/>
    <property type="project" value="TreeGrafter"/>
</dbReference>
<dbReference type="GO" id="GO:0016926">
    <property type="term" value="P:protein desumoylation"/>
    <property type="evidence" value="ECO:0007669"/>
    <property type="project" value="TreeGrafter"/>
</dbReference>
<evidence type="ECO:0000313" key="3">
    <source>
        <dbReference type="Proteomes" id="UP000268350"/>
    </source>
</evidence>
<reference evidence="3" key="1">
    <citation type="submission" date="2018-01" db="EMBL/GenBank/DDBJ databases">
        <authorList>
            <person name="Alioto T."/>
            <person name="Alioto T."/>
        </authorList>
    </citation>
    <scope>NUCLEOTIDE SEQUENCE [LARGE SCALE GENOMIC DNA]</scope>
</reference>
<keyword evidence="2" id="KW-0645">Protease</keyword>
<dbReference type="Proteomes" id="UP000268350">
    <property type="component" value="Unassembled WGS sequence"/>
</dbReference>
<dbReference type="GO" id="GO:0006508">
    <property type="term" value="P:proteolysis"/>
    <property type="evidence" value="ECO:0007669"/>
    <property type="project" value="UniProtKB-KW"/>
</dbReference>
<proteinExistence type="predicted"/>
<name>A0A3B0JZS8_DROGU</name>
<dbReference type="AlphaFoldDB" id="A0A3B0JZS8"/>
<dbReference type="EMBL" id="OUUW01000010">
    <property type="protein sequence ID" value="SPP85922.1"/>
    <property type="molecule type" value="Genomic_DNA"/>
</dbReference>
<dbReference type="GO" id="GO:0005737">
    <property type="term" value="C:cytoplasm"/>
    <property type="evidence" value="ECO:0007669"/>
    <property type="project" value="TreeGrafter"/>
</dbReference>
<gene>
    <name evidence="2" type="ORF">DGUA_6G004511</name>
</gene>
<dbReference type="PANTHER" id="PTHR46896">
    <property type="entry name" value="SENTRIN-SPECIFIC PROTEASE"/>
    <property type="match status" value="1"/>
</dbReference>
<keyword evidence="1" id="KW-0833">Ubl conjugation pathway</keyword>
<keyword evidence="3" id="KW-1185">Reference proteome</keyword>
<dbReference type="InterPro" id="IPR051947">
    <property type="entry name" value="Sentrin-specific_protease"/>
</dbReference>
<accession>A0A3B0JZS8</accession>
<dbReference type="PANTHER" id="PTHR46896:SF3">
    <property type="entry name" value="FI06413P-RELATED"/>
    <property type="match status" value="1"/>
</dbReference>
<sequence length="139" mass="15885">MIMGTFDMRQTATQTRHADVQEWTQVGDILDKDFIIVPERFYELDCWLLAIICFPSLKGLVTTRNPPRPESASGWQHRRPDKLPALRQSLIRMFDSLGPTPSRLVIATLRNYLTCVVTSKAIKSRLRSTRKDSGTLRPA</sequence>
<evidence type="ECO:0000313" key="2">
    <source>
        <dbReference type="EMBL" id="SPP85922.1"/>
    </source>
</evidence>
<protein>
    <submittedName>
        <fullName evidence="2">Blast:Sentrin-specific protease 6</fullName>
    </submittedName>
</protein>
<organism evidence="2 3">
    <name type="scientific">Drosophila guanche</name>
    <name type="common">Fruit fly</name>
    <dbReference type="NCBI Taxonomy" id="7266"/>
    <lineage>
        <taxon>Eukaryota</taxon>
        <taxon>Metazoa</taxon>
        <taxon>Ecdysozoa</taxon>
        <taxon>Arthropoda</taxon>
        <taxon>Hexapoda</taxon>
        <taxon>Insecta</taxon>
        <taxon>Pterygota</taxon>
        <taxon>Neoptera</taxon>
        <taxon>Endopterygota</taxon>
        <taxon>Diptera</taxon>
        <taxon>Brachycera</taxon>
        <taxon>Muscomorpha</taxon>
        <taxon>Ephydroidea</taxon>
        <taxon>Drosophilidae</taxon>
        <taxon>Drosophila</taxon>
        <taxon>Sophophora</taxon>
    </lineage>
</organism>
<keyword evidence="2" id="KW-0378">Hydrolase</keyword>
<dbReference type="GO" id="GO:0070139">
    <property type="term" value="F:SUMO-specific endopeptidase activity"/>
    <property type="evidence" value="ECO:0007669"/>
    <property type="project" value="TreeGrafter"/>
</dbReference>
<dbReference type="STRING" id="7266.A0A3B0JZS8"/>
<dbReference type="Gene3D" id="3.30.310.130">
    <property type="entry name" value="Ubiquitin-related"/>
    <property type="match status" value="1"/>
</dbReference>
<dbReference type="SUPFAM" id="SSF54001">
    <property type="entry name" value="Cysteine proteinases"/>
    <property type="match status" value="1"/>
</dbReference>